<dbReference type="RefSeq" id="WP_126550924.1">
    <property type="nucleotide sequence ID" value="NZ_BIFS01000001.1"/>
</dbReference>
<organism evidence="1 2">
    <name type="scientific">Dictyobacter kobayashii</name>
    <dbReference type="NCBI Taxonomy" id="2014872"/>
    <lineage>
        <taxon>Bacteria</taxon>
        <taxon>Bacillati</taxon>
        <taxon>Chloroflexota</taxon>
        <taxon>Ktedonobacteria</taxon>
        <taxon>Ktedonobacterales</taxon>
        <taxon>Dictyobacteraceae</taxon>
        <taxon>Dictyobacter</taxon>
    </lineage>
</organism>
<dbReference type="EMBL" id="BIFS01000001">
    <property type="protein sequence ID" value="GCE19122.1"/>
    <property type="molecule type" value="Genomic_DNA"/>
</dbReference>
<dbReference type="Proteomes" id="UP000287188">
    <property type="component" value="Unassembled WGS sequence"/>
</dbReference>
<comment type="caution">
    <text evidence="1">The sequence shown here is derived from an EMBL/GenBank/DDBJ whole genome shotgun (WGS) entry which is preliminary data.</text>
</comment>
<keyword evidence="2" id="KW-1185">Reference proteome</keyword>
<accession>A0A402AJ29</accession>
<gene>
    <name evidence="1" type="ORF">KDK_29220</name>
</gene>
<protein>
    <submittedName>
        <fullName evidence="1">Uncharacterized protein</fullName>
    </submittedName>
</protein>
<proteinExistence type="predicted"/>
<reference evidence="2" key="1">
    <citation type="submission" date="2018-12" db="EMBL/GenBank/DDBJ databases">
        <title>Tengunoibacter tsumagoiensis gen. nov., sp. nov., Dictyobacter kobayashii sp. nov., D. alpinus sp. nov., and D. joshuensis sp. nov. and description of Dictyobacteraceae fam. nov. within the order Ktedonobacterales isolated from Tengu-no-mugimeshi.</title>
        <authorList>
            <person name="Wang C.M."/>
            <person name="Zheng Y."/>
            <person name="Sakai Y."/>
            <person name="Toyoda A."/>
            <person name="Minakuchi Y."/>
            <person name="Abe K."/>
            <person name="Yokota A."/>
            <person name="Yabe S."/>
        </authorList>
    </citation>
    <scope>NUCLEOTIDE SEQUENCE [LARGE SCALE GENOMIC DNA]</scope>
    <source>
        <strain evidence="2">Uno11</strain>
    </source>
</reference>
<evidence type="ECO:0000313" key="1">
    <source>
        <dbReference type="EMBL" id="GCE19122.1"/>
    </source>
</evidence>
<dbReference type="AlphaFoldDB" id="A0A402AJ29"/>
<sequence>MLHSLSYQATQPIVDADAVTIFTLPRCNHLNSREQVRSFELLRLAFFALKLRKFEQRYAAGGELMTDQEFAFRRSLLLHVIFQQLVSLTRLGAREQALQLIETCRK</sequence>
<evidence type="ECO:0000313" key="2">
    <source>
        <dbReference type="Proteomes" id="UP000287188"/>
    </source>
</evidence>
<name>A0A402AJ29_9CHLR</name>
<dbReference type="OrthoDB" id="9970019at2"/>